<accession>A0A2M9D1A9</accession>
<evidence type="ECO:0000313" key="1">
    <source>
        <dbReference type="EMBL" id="PJJ77950.1"/>
    </source>
</evidence>
<protein>
    <recommendedName>
        <fullName evidence="3">Lipoprotein</fullName>
    </recommendedName>
</protein>
<organism evidence="1 2">
    <name type="scientific">Sediminihabitans luteus</name>
    <dbReference type="NCBI Taxonomy" id="1138585"/>
    <lineage>
        <taxon>Bacteria</taxon>
        <taxon>Bacillati</taxon>
        <taxon>Actinomycetota</taxon>
        <taxon>Actinomycetes</taxon>
        <taxon>Micrococcales</taxon>
        <taxon>Cellulomonadaceae</taxon>
        <taxon>Sediminihabitans</taxon>
    </lineage>
</organism>
<dbReference type="RefSeq" id="WP_157802525.1">
    <property type="nucleotide sequence ID" value="NZ_BOOX01000010.1"/>
</dbReference>
<dbReference type="Proteomes" id="UP000231693">
    <property type="component" value="Unassembled WGS sequence"/>
</dbReference>
<dbReference type="EMBL" id="PGFE01000001">
    <property type="protein sequence ID" value="PJJ77950.1"/>
    <property type="molecule type" value="Genomic_DNA"/>
</dbReference>
<comment type="caution">
    <text evidence="1">The sequence shown here is derived from an EMBL/GenBank/DDBJ whole genome shotgun (WGS) entry which is preliminary data.</text>
</comment>
<name>A0A2M9D1A9_9CELL</name>
<dbReference type="AlphaFoldDB" id="A0A2M9D1A9"/>
<sequence>MRSSSVVVRDVGVRVGPLVLAGALLAGCSSDAEASPASSSGPRFTALDTSLPGWFEATPDLSAEVVATAYAASAPTTLRAGGEVRVLDHRGASPDEVVEAFTSGDGSEVMTDAAKAQMVALVEATSVQPSASVEVTPCEDAGIEPEQPHEIWSDAEAGTMIARSCVYVVVTPADPDAPQTETLEGVVLTVEVPDDDTALGTGATSGVAVLDTEVLHAIEDSGLSWYEYVADRL</sequence>
<reference evidence="1 2" key="1">
    <citation type="submission" date="2017-11" db="EMBL/GenBank/DDBJ databases">
        <title>Genomic Encyclopedia of Archaeal and Bacterial Type Strains, Phase II (KMG-II): From Individual Species to Whole Genera.</title>
        <authorList>
            <person name="Goeker M."/>
        </authorList>
    </citation>
    <scope>NUCLEOTIDE SEQUENCE [LARGE SCALE GENOMIC DNA]</scope>
    <source>
        <strain evidence="1 2">DSM 25478</strain>
    </source>
</reference>
<dbReference type="PROSITE" id="PS51257">
    <property type="entry name" value="PROKAR_LIPOPROTEIN"/>
    <property type="match status" value="1"/>
</dbReference>
<proteinExistence type="predicted"/>
<gene>
    <name evidence="1" type="ORF">CLV28_1177</name>
</gene>
<evidence type="ECO:0000313" key="2">
    <source>
        <dbReference type="Proteomes" id="UP000231693"/>
    </source>
</evidence>
<evidence type="ECO:0008006" key="3">
    <source>
        <dbReference type="Google" id="ProtNLM"/>
    </source>
</evidence>
<keyword evidence="2" id="KW-1185">Reference proteome</keyword>